<evidence type="ECO:0000313" key="2">
    <source>
        <dbReference type="EMBL" id="KPV48054.1"/>
    </source>
</evidence>
<feature type="transmembrane region" description="Helical" evidence="1">
    <location>
        <begin position="184"/>
        <end position="204"/>
    </location>
</feature>
<dbReference type="AlphaFoldDB" id="A0A0P9F747"/>
<reference evidence="2 3" key="1">
    <citation type="submission" date="2015-09" db="EMBL/GenBank/DDBJ databases">
        <title>Draft genome sequence of Kouleothrix aurantiaca JCM 19913.</title>
        <authorList>
            <person name="Hemp J."/>
        </authorList>
    </citation>
    <scope>NUCLEOTIDE SEQUENCE [LARGE SCALE GENOMIC DNA]</scope>
    <source>
        <strain evidence="2 3">COM-B</strain>
    </source>
</reference>
<evidence type="ECO:0000313" key="3">
    <source>
        <dbReference type="Proteomes" id="UP000050509"/>
    </source>
</evidence>
<comment type="caution">
    <text evidence="2">The sequence shown here is derived from an EMBL/GenBank/DDBJ whole genome shotgun (WGS) entry which is preliminary data.</text>
</comment>
<name>A0A0P9F747_9CHLR</name>
<sequence>AALPGCFAAPASPACLAAQGYVGAPIAPAAHPNAIAYALSSVADLLRGRGVPPRAEAEFVPGRPGDSEKAGIAQANLVRVGWYLSPLGMLLALLGAALWYWRGMNRASWVFLVASLASTFFFVRLSYGTTDLTYIYILRRYIPLAYPALSLCAAYVLVALAGLQKQAASTPAQAVSRFSVSGSRLIRTSVAALLVLAQLAFFVVTNRQLFQHVEYAGALEQLAAIAGEFKPGDVVLFRGEGRDTPDLVATPLK</sequence>
<organism evidence="2 3">
    <name type="scientific">Kouleothrix aurantiaca</name>
    <dbReference type="NCBI Taxonomy" id="186479"/>
    <lineage>
        <taxon>Bacteria</taxon>
        <taxon>Bacillati</taxon>
        <taxon>Chloroflexota</taxon>
        <taxon>Chloroflexia</taxon>
        <taxon>Chloroflexales</taxon>
        <taxon>Roseiflexineae</taxon>
        <taxon>Roseiflexaceae</taxon>
        <taxon>Kouleothrix</taxon>
    </lineage>
</organism>
<dbReference type="Proteomes" id="UP000050509">
    <property type="component" value="Unassembled WGS sequence"/>
</dbReference>
<feature type="non-terminal residue" evidence="2">
    <location>
        <position position="1"/>
    </location>
</feature>
<feature type="transmembrane region" description="Helical" evidence="1">
    <location>
        <begin position="107"/>
        <end position="123"/>
    </location>
</feature>
<feature type="non-terminal residue" evidence="2">
    <location>
        <position position="253"/>
    </location>
</feature>
<keyword evidence="3" id="KW-1185">Reference proteome</keyword>
<keyword evidence="1" id="KW-1133">Transmembrane helix</keyword>
<accession>A0A0P9F747</accession>
<protein>
    <submittedName>
        <fullName evidence="2">Uncharacterized protein</fullName>
    </submittedName>
</protein>
<evidence type="ECO:0000256" key="1">
    <source>
        <dbReference type="SAM" id="Phobius"/>
    </source>
</evidence>
<keyword evidence="1" id="KW-0812">Transmembrane</keyword>
<keyword evidence="1" id="KW-0472">Membrane</keyword>
<feature type="transmembrane region" description="Helical" evidence="1">
    <location>
        <begin position="80"/>
        <end position="101"/>
    </location>
</feature>
<dbReference type="PATRIC" id="fig|186479.3.peg.6196"/>
<dbReference type="EMBL" id="LJCR01002989">
    <property type="protein sequence ID" value="KPV48054.1"/>
    <property type="molecule type" value="Genomic_DNA"/>
</dbReference>
<proteinExistence type="predicted"/>
<gene>
    <name evidence="2" type="ORF">SE17_40130</name>
</gene>
<feature type="transmembrane region" description="Helical" evidence="1">
    <location>
        <begin position="144"/>
        <end position="164"/>
    </location>
</feature>